<gene>
    <name evidence="1" type="ORF">OCU04_001065</name>
</gene>
<evidence type="ECO:0000313" key="1">
    <source>
        <dbReference type="EMBL" id="KAJ8070694.1"/>
    </source>
</evidence>
<sequence>MLPLHRLYPNHSFRSIHSSFTSWLTSPLFHCIRGSLWNEATNVNTLHNHKEEGYKHASKVCYILFSIFNNVREIIYLLILEVQDVGNTLMVSRMIDDLSIVSFYTLEFSPNSRYDESDCMI</sequence>
<reference evidence="1" key="1">
    <citation type="submission" date="2022-11" db="EMBL/GenBank/DDBJ databases">
        <title>Genome Resource of Sclerotinia nivalis Strain SnTB1, a Plant Pathogen Isolated from American Ginseng.</title>
        <authorList>
            <person name="Fan S."/>
        </authorList>
    </citation>
    <scope>NUCLEOTIDE SEQUENCE</scope>
    <source>
        <strain evidence="1">SnTB1</strain>
    </source>
</reference>
<organism evidence="1 2">
    <name type="scientific">Sclerotinia nivalis</name>
    <dbReference type="NCBI Taxonomy" id="352851"/>
    <lineage>
        <taxon>Eukaryota</taxon>
        <taxon>Fungi</taxon>
        <taxon>Dikarya</taxon>
        <taxon>Ascomycota</taxon>
        <taxon>Pezizomycotina</taxon>
        <taxon>Leotiomycetes</taxon>
        <taxon>Helotiales</taxon>
        <taxon>Sclerotiniaceae</taxon>
        <taxon>Sclerotinia</taxon>
    </lineage>
</organism>
<comment type="caution">
    <text evidence="1">The sequence shown here is derived from an EMBL/GenBank/DDBJ whole genome shotgun (WGS) entry which is preliminary data.</text>
</comment>
<evidence type="ECO:0000313" key="2">
    <source>
        <dbReference type="Proteomes" id="UP001152300"/>
    </source>
</evidence>
<keyword evidence="2" id="KW-1185">Reference proteome</keyword>
<proteinExistence type="predicted"/>
<accession>A0A9X0AXC7</accession>
<dbReference type="EMBL" id="JAPEIS010000001">
    <property type="protein sequence ID" value="KAJ8070694.1"/>
    <property type="molecule type" value="Genomic_DNA"/>
</dbReference>
<protein>
    <submittedName>
        <fullName evidence="1">Uncharacterized protein</fullName>
    </submittedName>
</protein>
<dbReference type="Proteomes" id="UP001152300">
    <property type="component" value="Unassembled WGS sequence"/>
</dbReference>
<name>A0A9X0AXC7_9HELO</name>
<dbReference type="AlphaFoldDB" id="A0A9X0AXC7"/>